<protein>
    <submittedName>
        <fullName evidence="2">Uncharacterized protein</fullName>
    </submittedName>
</protein>
<name>U6M4W9_EIMMA</name>
<evidence type="ECO:0000313" key="3">
    <source>
        <dbReference type="Proteomes" id="UP000030763"/>
    </source>
</evidence>
<gene>
    <name evidence="2" type="ORF">EMWEY_00047670</name>
</gene>
<feature type="region of interest" description="Disordered" evidence="1">
    <location>
        <begin position="1"/>
        <end position="29"/>
    </location>
</feature>
<keyword evidence="3" id="KW-1185">Reference proteome</keyword>
<evidence type="ECO:0000256" key="1">
    <source>
        <dbReference type="SAM" id="MobiDB-lite"/>
    </source>
</evidence>
<organism evidence="2 3">
    <name type="scientific">Eimeria maxima</name>
    <name type="common">Coccidian parasite</name>
    <dbReference type="NCBI Taxonomy" id="5804"/>
    <lineage>
        <taxon>Eukaryota</taxon>
        <taxon>Sar</taxon>
        <taxon>Alveolata</taxon>
        <taxon>Apicomplexa</taxon>
        <taxon>Conoidasida</taxon>
        <taxon>Coccidia</taxon>
        <taxon>Eucoccidiorida</taxon>
        <taxon>Eimeriorina</taxon>
        <taxon>Eimeriidae</taxon>
        <taxon>Eimeria</taxon>
    </lineage>
</organism>
<dbReference type="GeneID" id="25338753"/>
<proteinExistence type="predicted"/>
<reference evidence="2" key="2">
    <citation type="submission" date="2013-10" db="EMBL/GenBank/DDBJ databases">
        <authorList>
            <person name="Aslett M."/>
        </authorList>
    </citation>
    <scope>NUCLEOTIDE SEQUENCE [LARGE SCALE GENOMIC DNA]</scope>
    <source>
        <strain evidence="2">Weybridge</strain>
    </source>
</reference>
<dbReference type="EMBL" id="HG719480">
    <property type="protein sequence ID" value="CDJ58103.1"/>
    <property type="molecule type" value="Genomic_DNA"/>
</dbReference>
<evidence type="ECO:0000313" key="2">
    <source>
        <dbReference type="EMBL" id="CDJ58103.1"/>
    </source>
</evidence>
<dbReference type="RefSeq" id="XP_013334751.1">
    <property type="nucleotide sequence ID" value="XM_013479297.1"/>
</dbReference>
<dbReference type="AlphaFoldDB" id="U6M4W9"/>
<dbReference type="VEuPathDB" id="ToxoDB:EMWEY_00047670"/>
<dbReference type="Proteomes" id="UP000030763">
    <property type="component" value="Unassembled WGS sequence"/>
</dbReference>
<accession>U6M4W9</accession>
<sequence length="145" mass="16298">MLCRISRISAGTPEKKEEKPVVPVPIPRTRKPTADHVKFGLKEASLILPSGARASLHFDPKNTSFTIHLDKPVTESSLDDFRRGIAKHKEEIQEQLLKASKTSELEEAREVKEWIMKEIFVPQTLEEIVEIANKDGVVPFTVSGK</sequence>
<reference evidence="2" key="1">
    <citation type="submission" date="2013-10" db="EMBL/GenBank/DDBJ databases">
        <title>Genomic analysis of the causative agents of coccidiosis in chickens.</title>
        <authorList>
            <person name="Reid A.J."/>
            <person name="Blake D."/>
            <person name="Billington K."/>
            <person name="Browne H."/>
            <person name="Dunn M."/>
            <person name="Hung S."/>
            <person name="Kawahara F."/>
            <person name="Miranda-Saavedra D."/>
            <person name="Mourier T."/>
            <person name="Nagra H."/>
            <person name="Otto T.D."/>
            <person name="Rawlings N."/>
            <person name="Sanchez A."/>
            <person name="Sanders M."/>
            <person name="Subramaniam C."/>
            <person name="Tay Y."/>
            <person name="Dear P."/>
            <person name="Doerig C."/>
            <person name="Gruber A."/>
            <person name="Parkinson J."/>
            <person name="Shirley M."/>
            <person name="Wan K.L."/>
            <person name="Berriman M."/>
            <person name="Tomley F."/>
            <person name="Pain A."/>
        </authorList>
    </citation>
    <scope>NUCLEOTIDE SEQUENCE [LARGE SCALE GENOMIC DNA]</scope>
    <source>
        <strain evidence="2">Weybridge</strain>
    </source>
</reference>